<evidence type="ECO:0000313" key="6">
    <source>
        <dbReference type="Proteomes" id="UP000229675"/>
    </source>
</evidence>
<feature type="domain" description="HIT" evidence="4">
    <location>
        <begin position="4"/>
        <end position="110"/>
    </location>
</feature>
<dbReference type="Gene3D" id="3.30.428.10">
    <property type="entry name" value="HIT-like"/>
    <property type="match status" value="1"/>
</dbReference>
<dbReference type="PANTHER" id="PTHR23089">
    <property type="entry name" value="HISTIDINE TRIAD HIT PROTEIN"/>
    <property type="match status" value="1"/>
</dbReference>
<evidence type="ECO:0000313" key="5">
    <source>
        <dbReference type="EMBL" id="PIS17506.1"/>
    </source>
</evidence>
<dbReference type="PRINTS" id="PR00332">
    <property type="entry name" value="HISTRIAD"/>
</dbReference>
<proteinExistence type="predicted"/>
<dbReference type="InterPro" id="IPR019808">
    <property type="entry name" value="Histidine_triad_CS"/>
</dbReference>
<dbReference type="PROSITE" id="PS00892">
    <property type="entry name" value="HIT_1"/>
    <property type="match status" value="1"/>
</dbReference>
<dbReference type="CDD" id="cd01276">
    <property type="entry name" value="PKCI_related"/>
    <property type="match status" value="1"/>
</dbReference>
<dbReference type="InterPro" id="IPR001310">
    <property type="entry name" value="Histidine_triad_HIT"/>
</dbReference>
<evidence type="ECO:0000259" key="4">
    <source>
        <dbReference type="PROSITE" id="PS51084"/>
    </source>
</evidence>
<protein>
    <submittedName>
        <fullName evidence="5">Histidine triad nucleotide-binding protein</fullName>
    </submittedName>
</protein>
<gene>
    <name evidence="5" type="ORF">COT59_00285</name>
</gene>
<dbReference type="Proteomes" id="UP000229675">
    <property type="component" value="Unassembled WGS sequence"/>
</dbReference>
<dbReference type="SUPFAM" id="SSF54197">
    <property type="entry name" value="HIT-like"/>
    <property type="match status" value="1"/>
</dbReference>
<dbReference type="GO" id="GO:0003824">
    <property type="term" value="F:catalytic activity"/>
    <property type="evidence" value="ECO:0007669"/>
    <property type="project" value="InterPro"/>
</dbReference>
<evidence type="ECO:0000256" key="1">
    <source>
        <dbReference type="PIRSR" id="PIRSR601310-1"/>
    </source>
</evidence>
<dbReference type="InterPro" id="IPR011146">
    <property type="entry name" value="HIT-like"/>
</dbReference>
<accession>A0A2H0WXV9</accession>
<comment type="caution">
    <text evidence="5">The sequence shown here is derived from an EMBL/GenBank/DDBJ whole genome shotgun (WGS) entry which is preliminary data.</text>
</comment>
<feature type="short sequence motif" description="Histidine triad motif" evidence="2 3">
    <location>
        <begin position="97"/>
        <end position="101"/>
    </location>
</feature>
<dbReference type="Pfam" id="PF11969">
    <property type="entry name" value="DcpS_C"/>
    <property type="match status" value="1"/>
</dbReference>
<evidence type="ECO:0000256" key="2">
    <source>
        <dbReference type="PIRSR" id="PIRSR601310-3"/>
    </source>
</evidence>
<reference evidence="6" key="1">
    <citation type="submission" date="2017-09" db="EMBL/GenBank/DDBJ databases">
        <title>Depth-based differentiation of microbial function through sediment-hosted aquifers and enrichment of novel symbionts in the deep terrestrial subsurface.</title>
        <authorList>
            <person name="Probst A.J."/>
            <person name="Ladd B."/>
            <person name="Jarett J.K."/>
            <person name="Geller-Mcgrath D.E."/>
            <person name="Sieber C.M.K."/>
            <person name="Emerson J.B."/>
            <person name="Anantharaman K."/>
            <person name="Thomas B.C."/>
            <person name="Malmstrom R."/>
            <person name="Stieglmeier M."/>
            <person name="Klingl A."/>
            <person name="Woyke T."/>
            <person name="Ryan C.M."/>
            <person name="Banfield J.F."/>
        </authorList>
    </citation>
    <scope>NUCLEOTIDE SEQUENCE [LARGE SCALE GENOMIC DNA]</scope>
</reference>
<name>A0A2H0WXV9_9BACT</name>
<evidence type="ECO:0000256" key="3">
    <source>
        <dbReference type="PROSITE-ProRule" id="PRU00464"/>
    </source>
</evidence>
<dbReference type="InterPro" id="IPR036265">
    <property type="entry name" value="HIT-like_sf"/>
</dbReference>
<dbReference type="EMBL" id="PEZD01000007">
    <property type="protein sequence ID" value="PIS17506.1"/>
    <property type="molecule type" value="Genomic_DNA"/>
</dbReference>
<feature type="active site" description="Tele-AMP-histidine intermediate" evidence="1">
    <location>
        <position position="99"/>
    </location>
</feature>
<sequence length="110" mass="12314">MDCLFCKIINKEMPAEIIYEDEEFITLKDIEPKAPIHLLIIPKKHIPSVDNLASGDKELIGEMILVAQKIAKEKSLSQTGYRLVLNVGQDAGQTINHLHLHLMGGKTLKL</sequence>
<organism evidence="5 6">
    <name type="scientific">Candidatus Nealsonbacteria bacterium CG09_land_8_20_14_0_10_42_14</name>
    <dbReference type="NCBI Taxonomy" id="1974707"/>
    <lineage>
        <taxon>Bacteria</taxon>
        <taxon>Candidatus Nealsoniibacteriota</taxon>
    </lineage>
</organism>
<dbReference type="PROSITE" id="PS51084">
    <property type="entry name" value="HIT_2"/>
    <property type="match status" value="1"/>
</dbReference>
<dbReference type="AlphaFoldDB" id="A0A2H0WXV9"/>